<protein>
    <submittedName>
        <fullName evidence="1">Uncharacterized protein</fullName>
    </submittedName>
</protein>
<accession>A0A0W0GF15</accession>
<dbReference type="AlphaFoldDB" id="A0A0W0GF15"/>
<name>A0A0W0GF15_MONRR</name>
<evidence type="ECO:0000313" key="2">
    <source>
        <dbReference type="Proteomes" id="UP000054988"/>
    </source>
</evidence>
<gene>
    <name evidence="1" type="ORF">WG66_310</name>
</gene>
<comment type="caution">
    <text evidence="1">The sequence shown here is derived from an EMBL/GenBank/DDBJ whole genome shotgun (WGS) entry which is preliminary data.</text>
</comment>
<dbReference type="Proteomes" id="UP000054988">
    <property type="component" value="Unassembled WGS sequence"/>
</dbReference>
<reference evidence="1 2" key="1">
    <citation type="submission" date="2015-12" db="EMBL/GenBank/DDBJ databases">
        <title>Draft genome sequence of Moniliophthora roreri, the causal agent of frosty pod rot of cacao.</title>
        <authorList>
            <person name="Aime M.C."/>
            <person name="Diaz-Valderrama J.R."/>
            <person name="Kijpornyongpan T."/>
            <person name="Phillips-Mora W."/>
        </authorList>
    </citation>
    <scope>NUCLEOTIDE SEQUENCE [LARGE SCALE GENOMIC DNA]</scope>
    <source>
        <strain evidence="1 2">MCA 2952</strain>
    </source>
</reference>
<evidence type="ECO:0000313" key="1">
    <source>
        <dbReference type="EMBL" id="KTB47109.1"/>
    </source>
</evidence>
<sequence length="185" mass="21122">MSLLQWGILDILPPRTLIEPQAPMIPYVQDRRMFSAHSKSGQYLKIAGIEFEVRQILVFLRGLIGKETWIIRIQSLDANRKTYILKLSCQVCSRVPERSFIDAARAYVAGHPGYNRVLDHLSVIHSREDIPINAIDFASSFGGAEIGVKARVMRAIVYEKLHPISRLTDPECVFQHNEMYESAHF</sequence>
<organism evidence="1 2">
    <name type="scientific">Moniliophthora roreri</name>
    <name type="common">Frosty pod rot fungus</name>
    <name type="synonym">Monilia roreri</name>
    <dbReference type="NCBI Taxonomy" id="221103"/>
    <lineage>
        <taxon>Eukaryota</taxon>
        <taxon>Fungi</taxon>
        <taxon>Dikarya</taxon>
        <taxon>Basidiomycota</taxon>
        <taxon>Agaricomycotina</taxon>
        <taxon>Agaricomycetes</taxon>
        <taxon>Agaricomycetidae</taxon>
        <taxon>Agaricales</taxon>
        <taxon>Marasmiineae</taxon>
        <taxon>Marasmiaceae</taxon>
        <taxon>Moniliophthora</taxon>
    </lineage>
</organism>
<dbReference type="EMBL" id="LATX01000133">
    <property type="protein sequence ID" value="KTB47109.1"/>
    <property type="molecule type" value="Genomic_DNA"/>
</dbReference>
<proteinExistence type="predicted"/>